<comment type="function">
    <text evidence="9">Acts as a ribosome collision sensor, splitting the ribosome into its 2 subunits. Detects stalled/collided 70S ribosomes which it binds and splits by an ATP-hydrolysis driven conformational change. Acts upstream of the ribosome quality control system (RQC), a ribosome-associated complex that mediates the extraction of incompletely synthesized nascent chains from stalled ribosomes and their subsequent degradation. Probably generates substrates for RQC.</text>
</comment>
<organism evidence="13 14">
    <name type="scientific">Atopococcus tabaci</name>
    <dbReference type="NCBI Taxonomy" id="269774"/>
    <lineage>
        <taxon>Bacteria</taxon>
        <taxon>Bacillati</taxon>
        <taxon>Bacillota</taxon>
        <taxon>Bacilli</taxon>
        <taxon>Lactobacillales</taxon>
        <taxon>Carnobacteriaceae</taxon>
        <taxon>Atopococcus</taxon>
    </lineage>
</organism>
<keyword evidence="1 9" id="KW-0540">Nuclease</keyword>
<comment type="function">
    <text evidence="9">Endonuclease that is involved in the suppression of homologous recombination and thus may have a key role in the control of bacterial genetic diversity.</text>
</comment>
<dbReference type="GO" id="GO:0140664">
    <property type="term" value="F:ATP-dependent DNA damage sensor activity"/>
    <property type="evidence" value="ECO:0007669"/>
    <property type="project" value="InterPro"/>
</dbReference>
<keyword evidence="10" id="KW-0175">Coiled coil</keyword>
<dbReference type="PROSITE" id="PS00486">
    <property type="entry name" value="DNA_MISMATCH_REPAIR_2"/>
    <property type="match status" value="1"/>
</dbReference>
<proteinExistence type="inferred from homology"/>
<dbReference type="Pfam" id="PF20297">
    <property type="entry name" value="MSSS"/>
    <property type="match status" value="1"/>
</dbReference>
<dbReference type="Pfam" id="PF00488">
    <property type="entry name" value="MutS_V"/>
    <property type="match status" value="1"/>
</dbReference>
<evidence type="ECO:0000256" key="2">
    <source>
        <dbReference type="ARBA" id="ARBA00022730"/>
    </source>
</evidence>
<protein>
    <recommendedName>
        <fullName evidence="9">Endonuclease MutS2</fullName>
        <ecNumber evidence="9">3.1.-.-</ecNumber>
    </recommendedName>
    <alternativeName>
        <fullName evidence="9">Ribosome-associated protein quality control-upstream factor</fullName>
        <shortName evidence="9">RQC-upstream factor</shortName>
        <shortName evidence="9">RqcU</shortName>
        <ecNumber evidence="9">3.6.4.-</ecNumber>
    </alternativeName>
</protein>
<keyword evidence="5 9" id="KW-0378">Hydrolase</keyword>
<dbReference type="GO" id="GO:0030983">
    <property type="term" value="F:mismatched DNA binding"/>
    <property type="evidence" value="ECO:0007669"/>
    <property type="project" value="InterPro"/>
</dbReference>
<dbReference type="EC" id="3.1.-.-" evidence="9"/>
<evidence type="ECO:0000256" key="6">
    <source>
        <dbReference type="ARBA" id="ARBA00022840"/>
    </source>
</evidence>
<evidence type="ECO:0000256" key="3">
    <source>
        <dbReference type="ARBA" id="ARBA00022741"/>
    </source>
</evidence>
<dbReference type="InterPro" id="IPR046893">
    <property type="entry name" value="MSSS"/>
</dbReference>
<dbReference type="GO" id="GO:0006298">
    <property type="term" value="P:mismatch repair"/>
    <property type="evidence" value="ECO:0007669"/>
    <property type="project" value="InterPro"/>
</dbReference>
<dbReference type="NCBIfam" id="TIGR01069">
    <property type="entry name" value="mutS2"/>
    <property type="match status" value="1"/>
</dbReference>
<dbReference type="HAMAP" id="MF_00092">
    <property type="entry name" value="MutS2"/>
    <property type="match status" value="1"/>
</dbReference>
<dbReference type="GO" id="GO:0043023">
    <property type="term" value="F:ribosomal large subunit binding"/>
    <property type="evidence" value="ECO:0007669"/>
    <property type="project" value="UniProtKB-UniRule"/>
</dbReference>
<dbReference type="GO" id="GO:0072344">
    <property type="term" value="P:rescue of stalled ribosome"/>
    <property type="evidence" value="ECO:0007669"/>
    <property type="project" value="UniProtKB-UniRule"/>
</dbReference>
<keyword evidence="14" id="KW-1185">Reference proteome</keyword>
<dbReference type="PIRSF" id="PIRSF005814">
    <property type="entry name" value="MutS_YshD"/>
    <property type="match status" value="1"/>
</dbReference>
<dbReference type="SUPFAM" id="SSF52540">
    <property type="entry name" value="P-loop containing nucleoside triphosphate hydrolases"/>
    <property type="match status" value="1"/>
</dbReference>
<dbReference type="Gene3D" id="3.40.50.300">
    <property type="entry name" value="P-loop containing nucleotide triphosphate hydrolases"/>
    <property type="match status" value="1"/>
</dbReference>
<gene>
    <name evidence="9" type="primary">mutS2</name>
    <name evidence="9" type="synonym">rqcU</name>
    <name evidence="13" type="ORF">Q4F26_01645</name>
</gene>
<keyword evidence="2 9" id="KW-0699">rRNA-binding</keyword>
<keyword evidence="6 9" id="KW-0067">ATP-binding</keyword>
<dbReference type="AlphaFoldDB" id="A0AA43U7C6"/>
<evidence type="ECO:0000256" key="5">
    <source>
        <dbReference type="ARBA" id="ARBA00022801"/>
    </source>
</evidence>
<dbReference type="InterPro" id="IPR036063">
    <property type="entry name" value="Smr_dom_sf"/>
</dbReference>
<dbReference type="InterPro" id="IPR007696">
    <property type="entry name" value="DNA_mismatch_repair_MutS_core"/>
</dbReference>
<evidence type="ECO:0000259" key="12">
    <source>
        <dbReference type="PROSITE" id="PS50828"/>
    </source>
</evidence>
<dbReference type="InterPro" id="IPR036187">
    <property type="entry name" value="DNA_mismatch_repair_MutS_sf"/>
</dbReference>
<feature type="region of interest" description="Disordered" evidence="11">
    <location>
        <begin position="692"/>
        <end position="714"/>
    </location>
</feature>
<dbReference type="Gene3D" id="3.30.1370.110">
    <property type="match status" value="1"/>
</dbReference>
<evidence type="ECO:0000256" key="4">
    <source>
        <dbReference type="ARBA" id="ARBA00022759"/>
    </source>
</evidence>
<dbReference type="GO" id="GO:0019843">
    <property type="term" value="F:rRNA binding"/>
    <property type="evidence" value="ECO:0007669"/>
    <property type="project" value="UniProtKB-UniRule"/>
</dbReference>
<dbReference type="InterPro" id="IPR005747">
    <property type="entry name" value="MutS2"/>
</dbReference>
<dbReference type="FunFam" id="3.40.50.300:FF:000830">
    <property type="entry name" value="Endonuclease MutS2"/>
    <property type="match status" value="1"/>
</dbReference>
<dbReference type="SUPFAM" id="SSF48334">
    <property type="entry name" value="DNA repair protein MutS, domain III"/>
    <property type="match status" value="1"/>
</dbReference>
<evidence type="ECO:0000256" key="10">
    <source>
        <dbReference type="SAM" id="Coils"/>
    </source>
</evidence>
<dbReference type="GO" id="GO:0005524">
    <property type="term" value="F:ATP binding"/>
    <property type="evidence" value="ECO:0007669"/>
    <property type="project" value="UniProtKB-UniRule"/>
</dbReference>
<dbReference type="InterPro" id="IPR002625">
    <property type="entry name" value="Smr_dom"/>
</dbReference>
<evidence type="ECO:0000256" key="9">
    <source>
        <dbReference type="HAMAP-Rule" id="MF_00092"/>
    </source>
</evidence>
<dbReference type="SMART" id="SM00463">
    <property type="entry name" value="SMR"/>
    <property type="match status" value="1"/>
</dbReference>
<dbReference type="SUPFAM" id="SSF160443">
    <property type="entry name" value="SMR domain-like"/>
    <property type="match status" value="1"/>
</dbReference>
<dbReference type="PANTHER" id="PTHR48466:SF2">
    <property type="entry name" value="OS10G0509000 PROTEIN"/>
    <property type="match status" value="1"/>
</dbReference>
<reference evidence="13" key="1">
    <citation type="submission" date="2023-07" db="EMBL/GenBank/DDBJ databases">
        <title>Between Cages and Wild: Unraveling the Impact of Captivity on Animal Microbiomes and Antimicrobial Resistance.</title>
        <authorList>
            <person name="Schmartz G.P."/>
            <person name="Rehner J."/>
            <person name="Schuff M.J."/>
            <person name="Becker S.L."/>
            <person name="Kravczyk M."/>
            <person name="Gurevich A."/>
            <person name="Francke R."/>
            <person name="Mueller R."/>
            <person name="Keller V."/>
            <person name="Keller A."/>
        </authorList>
    </citation>
    <scope>NUCLEOTIDE SEQUENCE</scope>
    <source>
        <strain evidence="13">S39M_St_73</strain>
    </source>
</reference>
<dbReference type="SMART" id="SM00534">
    <property type="entry name" value="MUTSac"/>
    <property type="match status" value="1"/>
</dbReference>
<sequence length="796" mass="88923">MSVFDTKTLETLEFPKVINQLISFASSQTTKRKIKQLKPSADIDQIKSSQNETEDGVVLLERKDGIPIAVFEDVQAHLKRLEIGASLNGEEVAQVGRLLKIARDIIRYFENIREEGDIQLKQLNSTSDHLDALPEILKEIERTVDEGGYVLDSASPALRQVRGQIQSAQASIRQVLNGIVKGKDAKYLTDTLITMRNDRFVLPVKAENRKQFGGVVHDQSSSGQTIYVEPQRVVDLNNRLRQLTIDAQKEEERVLSEISFKLAQNTKVIEKNQVLLTHLDFISAKAKYARSIGAVRPQVSLDNYVDLHQARHPLLDTETVVPNDITIGEDYEAVIVTGPNTGGKTIVLKTLGLLQIMGQAGLQIPAESPSTIGVFDNVYADIGDEQSIEQSLSTFSSHMTNIIRILERLTDKSLVLIDELGSGTDPQEGAALAIAIMEYIRRKEAWAVASSHYPELKAYGYQQEKTVNASMAFDVDTLSPTFKLQIGIPGRSNALEISRRLGLPEEIIQRSKELIGDASQSVEDMITDLDFQRQRSAEEREHYQEQYIEAYKLRRQLEAAYDDLNQKRDQLLEEARKKANQEIEKAQEDAEKIISDIRAKQLNLGQSVVKEHELIDAQTQLDRLRTAEEKELLSKNKHIKKAVKEEGLQEGDQVHVASLGQQGTLLEKSGKKAWMVQLGSMKMKVDGSSLERIAGSSSEKKEEQVISHRTSRPNVKTQVDIRGERYETGVDQVSQYLDAALLNNYETVTIIHGHGTGALREGVHKLLKRHPQVESFELAPANQGGTGATIVHLKSS</sequence>
<dbReference type="InterPro" id="IPR000432">
    <property type="entry name" value="DNA_mismatch_repair_MutS_C"/>
</dbReference>
<accession>A0AA43U7C6</accession>
<dbReference type="CDD" id="cd03280">
    <property type="entry name" value="ABC_MutS2"/>
    <property type="match status" value="1"/>
</dbReference>
<evidence type="ECO:0000256" key="7">
    <source>
        <dbReference type="ARBA" id="ARBA00022884"/>
    </source>
</evidence>
<evidence type="ECO:0000313" key="14">
    <source>
        <dbReference type="Proteomes" id="UP001171751"/>
    </source>
</evidence>
<evidence type="ECO:0000256" key="8">
    <source>
        <dbReference type="ARBA" id="ARBA00023125"/>
    </source>
</evidence>
<dbReference type="GO" id="GO:0045910">
    <property type="term" value="P:negative regulation of DNA recombination"/>
    <property type="evidence" value="ECO:0007669"/>
    <property type="project" value="InterPro"/>
</dbReference>
<dbReference type="GO" id="GO:0016887">
    <property type="term" value="F:ATP hydrolysis activity"/>
    <property type="evidence" value="ECO:0007669"/>
    <property type="project" value="InterPro"/>
</dbReference>
<dbReference type="Proteomes" id="UP001171751">
    <property type="component" value="Unassembled WGS sequence"/>
</dbReference>
<comment type="caution">
    <text evidence="13">The sequence shown here is derived from an EMBL/GenBank/DDBJ whole genome shotgun (WGS) entry which is preliminary data.</text>
</comment>
<comment type="similarity">
    <text evidence="9">Belongs to the DNA mismatch repair MutS family. MutS2 subfamily.</text>
</comment>
<dbReference type="Pfam" id="PF01713">
    <property type="entry name" value="Smr"/>
    <property type="match status" value="1"/>
</dbReference>
<evidence type="ECO:0000313" key="13">
    <source>
        <dbReference type="EMBL" id="MDO5457026.1"/>
    </source>
</evidence>
<keyword evidence="4 9" id="KW-0255">Endonuclease</keyword>
<feature type="binding site" evidence="9">
    <location>
        <begin position="338"/>
        <end position="345"/>
    </location>
    <ligand>
        <name>ATP</name>
        <dbReference type="ChEBI" id="CHEBI:30616"/>
    </ligand>
</feature>
<feature type="domain" description="Smr" evidence="12">
    <location>
        <begin position="719"/>
        <end position="794"/>
    </location>
</feature>
<evidence type="ECO:0000256" key="11">
    <source>
        <dbReference type="SAM" id="MobiDB-lite"/>
    </source>
</evidence>
<dbReference type="SMART" id="SM00533">
    <property type="entry name" value="MUTSd"/>
    <property type="match status" value="1"/>
</dbReference>
<dbReference type="InterPro" id="IPR045076">
    <property type="entry name" value="MutS"/>
</dbReference>
<dbReference type="PROSITE" id="PS50828">
    <property type="entry name" value="SMR"/>
    <property type="match status" value="1"/>
</dbReference>
<comment type="subunit">
    <text evidence="9">Homodimer. Binds to stalled ribosomes, contacting rRNA.</text>
</comment>
<dbReference type="EC" id="3.6.4.-" evidence="9"/>
<evidence type="ECO:0000256" key="1">
    <source>
        <dbReference type="ARBA" id="ARBA00022722"/>
    </source>
</evidence>
<name>A0AA43U7C6_9LACT</name>
<dbReference type="EMBL" id="JAUNQW010000004">
    <property type="protein sequence ID" value="MDO5457026.1"/>
    <property type="molecule type" value="Genomic_DNA"/>
</dbReference>
<dbReference type="PANTHER" id="PTHR48466">
    <property type="entry name" value="OS10G0509000 PROTEIN-RELATED"/>
    <property type="match status" value="1"/>
</dbReference>
<keyword evidence="3 9" id="KW-0547">Nucleotide-binding</keyword>
<keyword evidence="8 9" id="KW-0238">DNA-binding</keyword>
<dbReference type="GO" id="GO:0004519">
    <property type="term" value="F:endonuclease activity"/>
    <property type="evidence" value="ECO:0007669"/>
    <property type="project" value="UniProtKB-UniRule"/>
</dbReference>
<keyword evidence="7 9" id="KW-0694">RNA-binding</keyword>
<dbReference type="InterPro" id="IPR027417">
    <property type="entry name" value="P-loop_NTPase"/>
</dbReference>
<feature type="coiled-coil region" evidence="10">
    <location>
        <begin position="547"/>
        <end position="603"/>
    </location>
</feature>